<dbReference type="Gene3D" id="1.10.10.630">
    <property type="entry name" value="DnaD domain-like"/>
    <property type="match status" value="1"/>
</dbReference>
<dbReference type="InterPro" id="IPR053162">
    <property type="entry name" value="DnaD"/>
</dbReference>
<accession>A0A343JB60</accession>
<evidence type="ECO:0000256" key="1">
    <source>
        <dbReference type="ARBA" id="ARBA00093462"/>
    </source>
</evidence>
<protein>
    <recommendedName>
        <fullName evidence="2">DnaB/C C-terminal domain-containing protein</fullName>
    </recommendedName>
</protein>
<evidence type="ECO:0000313" key="4">
    <source>
        <dbReference type="Proteomes" id="UP000264883"/>
    </source>
</evidence>
<dbReference type="OrthoDB" id="9803733at2"/>
<keyword evidence="4" id="KW-1185">Reference proteome</keyword>
<reference evidence="3 4" key="1">
    <citation type="submission" date="2016-08" db="EMBL/GenBank/DDBJ databases">
        <title>Complete Genome Sequence Of The Indigo Reducing Clostridium isatidis DSM15098.</title>
        <authorList>
            <person name="Little G.T."/>
            <person name="Minton N.P."/>
        </authorList>
    </citation>
    <scope>NUCLEOTIDE SEQUENCE [LARGE SCALE GENOMIC DNA]</scope>
    <source>
        <strain evidence="3 4">DSM 15098</strain>
    </source>
</reference>
<dbReference type="AlphaFoldDB" id="A0A343JB60"/>
<evidence type="ECO:0000259" key="2">
    <source>
        <dbReference type="Pfam" id="PF07261"/>
    </source>
</evidence>
<comment type="similarity">
    <text evidence="1">Belongs to the DnaB/DnaD family.</text>
</comment>
<dbReference type="Pfam" id="PF07261">
    <property type="entry name" value="DnaB_2"/>
    <property type="match status" value="1"/>
</dbReference>
<dbReference type="RefSeq" id="WP_119864902.1">
    <property type="nucleotide sequence ID" value="NZ_CP016786.1"/>
</dbReference>
<dbReference type="NCBIfam" id="TIGR01446">
    <property type="entry name" value="DnaD_dom"/>
    <property type="match status" value="1"/>
</dbReference>
<organism evidence="3 4">
    <name type="scientific">Clostridium isatidis</name>
    <dbReference type="NCBI Taxonomy" id="182773"/>
    <lineage>
        <taxon>Bacteria</taxon>
        <taxon>Bacillati</taxon>
        <taxon>Bacillota</taxon>
        <taxon>Clostridia</taxon>
        <taxon>Eubacteriales</taxon>
        <taxon>Clostridiaceae</taxon>
        <taxon>Clostridium</taxon>
    </lineage>
</organism>
<evidence type="ECO:0000313" key="3">
    <source>
        <dbReference type="EMBL" id="ASW42768.1"/>
    </source>
</evidence>
<dbReference type="PANTHER" id="PTHR37293:SF9">
    <property type="entry name" value="PHI ETA ORF 22-LIKE PROTEIN"/>
    <property type="match status" value="1"/>
</dbReference>
<dbReference type="Pfam" id="PF13730">
    <property type="entry name" value="HTH_36"/>
    <property type="match status" value="1"/>
</dbReference>
<dbReference type="InterPro" id="IPR006343">
    <property type="entry name" value="DnaB/C_C"/>
</dbReference>
<dbReference type="PANTHER" id="PTHR37293">
    <property type="entry name" value="PHAGE REPLICATION PROTEIN-RELATED"/>
    <property type="match status" value="1"/>
</dbReference>
<proteinExistence type="inferred from homology"/>
<gene>
    <name evidence="3" type="ORF">BEN51_04545</name>
</gene>
<sequence length="312" mass="36159">MSIIRVGKNKNYTVIHNGFLTDSRLSLKAKGLLAYFLSKPDDWSFYTNEIFKNCKDGKDSISTAIKELISCGYVKRSRKRDEKGKFVRGSEFIVYETPSLIEIDEEEEINMDSPELEEAIKDNSYSEKPNMENPKGKNPNLEMPNEEFPHCETPNSKNPPLLNTKSILNTERELNTEYIQNTNTTPNTKYEPLTNCSINTRGISQKSNKNHIEKNWWSCSNSDIYQIYQENSFGKINSIIKELLDSYINKYSKEAVKEAMIEAIKNNKYTLSYVEGILKNRYKRQKELEEKNWGASTSGYEDLILNLDDLWD</sequence>
<dbReference type="EMBL" id="CP016786">
    <property type="protein sequence ID" value="ASW42768.1"/>
    <property type="molecule type" value="Genomic_DNA"/>
</dbReference>
<dbReference type="KEGG" id="cia:BEN51_04545"/>
<dbReference type="Proteomes" id="UP000264883">
    <property type="component" value="Chromosome"/>
</dbReference>
<dbReference type="InterPro" id="IPR034829">
    <property type="entry name" value="DnaD-like_sf"/>
</dbReference>
<feature type="domain" description="DnaB/C C-terminal" evidence="2">
    <location>
        <begin position="226"/>
        <end position="282"/>
    </location>
</feature>
<name>A0A343JB60_9CLOT</name>
<dbReference type="SUPFAM" id="SSF158499">
    <property type="entry name" value="DnaD domain-like"/>
    <property type="match status" value="1"/>
</dbReference>